<proteinExistence type="predicted"/>
<name>A0ACB7ESR5_NIBAL</name>
<dbReference type="Proteomes" id="UP000805704">
    <property type="component" value="Chromosome 23"/>
</dbReference>
<comment type="caution">
    <text evidence="1">The sequence shown here is derived from an EMBL/GenBank/DDBJ whole genome shotgun (WGS) entry which is preliminary data.</text>
</comment>
<dbReference type="EMBL" id="CM024811">
    <property type="protein sequence ID" value="KAG8005257.1"/>
    <property type="molecule type" value="Genomic_DNA"/>
</dbReference>
<keyword evidence="2" id="KW-1185">Reference proteome</keyword>
<evidence type="ECO:0000313" key="1">
    <source>
        <dbReference type="EMBL" id="KAG8005257.1"/>
    </source>
</evidence>
<gene>
    <name evidence="1" type="ORF">GBF38_011237</name>
</gene>
<organism evidence="1 2">
    <name type="scientific">Nibea albiflora</name>
    <name type="common">Yellow drum</name>
    <name type="synonym">Corvina albiflora</name>
    <dbReference type="NCBI Taxonomy" id="240163"/>
    <lineage>
        <taxon>Eukaryota</taxon>
        <taxon>Metazoa</taxon>
        <taxon>Chordata</taxon>
        <taxon>Craniata</taxon>
        <taxon>Vertebrata</taxon>
        <taxon>Euteleostomi</taxon>
        <taxon>Actinopterygii</taxon>
        <taxon>Neopterygii</taxon>
        <taxon>Teleostei</taxon>
        <taxon>Neoteleostei</taxon>
        <taxon>Acanthomorphata</taxon>
        <taxon>Eupercaria</taxon>
        <taxon>Sciaenidae</taxon>
        <taxon>Nibea</taxon>
    </lineage>
</organism>
<reference evidence="1" key="1">
    <citation type="submission" date="2020-04" db="EMBL/GenBank/DDBJ databases">
        <title>A chromosome-scale assembly and high-density genetic map of the yellow drum (Nibea albiflora) genome.</title>
        <authorList>
            <person name="Xu D."/>
            <person name="Zhang W."/>
            <person name="Chen R."/>
            <person name="Tan P."/>
            <person name="Wang L."/>
            <person name="Song H."/>
            <person name="Tian L."/>
            <person name="Zhu Q."/>
            <person name="Wang B."/>
        </authorList>
    </citation>
    <scope>NUCLEOTIDE SEQUENCE</scope>
    <source>
        <strain evidence="1">ZJHYS-2018</strain>
    </source>
</reference>
<protein>
    <submittedName>
        <fullName evidence="1">Ictacalcin</fullName>
    </submittedName>
</protein>
<evidence type="ECO:0000313" key="2">
    <source>
        <dbReference type="Proteomes" id="UP000805704"/>
    </source>
</evidence>
<accession>A0ACB7ESR5</accession>
<sequence>MSDIVTAISLLIKSFNKYASKEGNPCTLNKGELKLLLQNELGELLQKANNKDELDTIFQDLDTNKDNSVDFTEFGRLVLCLTVMCHEYFIKKK</sequence>